<sequence>MKWRRIHVACHNYLLIEATLSIPPVSYHPLPLSH</sequence>
<protein>
    <submittedName>
        <fullName evidence="1">Uncharacterized protein</fullName>
    </submittedName>
</protein>
<organism evidence="1">
    <name type="scientific">Rhizophora mucronata</name>
    <name type="common">Asiatic mangrove</name>
    <dbReference type="NCBI Taxonomy" id="61149"/>
    <lineage>
        <taxon>Eukaryota</taxon>
        <taxon>Viridiplantae</taxon>
        <taxon>Streptophyta</taxon>
        <taxon>Embryophyta</taxon>
        <taxon>Tracheophyta</taxon>
        <taxon>Spermatophyta</taxon>
        <taxon>Magnoliopsida</taxon>
        <taxon>eudicotyledons</taxon>
        <taxon>Gunneridae</taxon>
        <taxon>Pentapetalae</taxon>
        <taxon>rosids</taxon>
        <taxon>fabids</taxon>
        <taxon>Malpighiales</taxon>
        <taxon>Rhizophoraceae</taxon>
        <taxon>Rhizophora</taxon>
    </lineage>
</organism>
<dbReference type="AlphaFoldDB" id="A0A2P2QWE7"/>
<reference evidence="1" key="1">
    <citation type="submission" date="2018-02" db="EMBL/GenBank/DDBJ databases">
        <title>Rhizophora mucronata_Transcriptome.</title>
        <authorList>
            <person name="Meera S.P."/>
            <person name="Sreeshan A."/>
            <person name="Augustine A."/>
        </authorList>
    </citation>
    <scope>NUCLEOTIDE SEQUENCE</scope>
    <source>
        <tissue evidence="1">Leaf</tissue>
    </source>
</reference>
<name>A0A2P2QWE7_RHIMU</name>
<accession>A0A2P2QWE7</accession>
<proteinExistence type="predicted"/>
<dbReference type="EMBL" id="GGEC01090793">
    <property type="protein sequence ID" value="MBX71277.1"/>
    <property type="molecule type" value="Transcribed_RNA"/>
</dbReference>
<evidence type="ECO:0000313" key="1">
    <source>
        <dbReference type="EMBL" id="MBX71277.1"/>
    </source>
</evidence>